<feature type="non-terminal residue" evidence="1">
    <location>
        <position position="1"/>
    </location>
</feature>
<dbReference type="RefSeq" id="WP_171223424.1">
    <property type="nucleotide sequence ID" value="NZ_JABEVX010000020.1"/>
</dbReference>
<dbReference type="EMBL" id="JABEVX010000020">
    <property type="protein sequence ID" value="NNT73269.1"/>
    <property type="molecule type" value="Genomic_DNA"/>
</dbReference>
<comment type="caution">
    <text evidence="1">The sequence shown here is derived from an EMBL/GenBank/DDBJ whole genome shotgun (WGS) entry which is preliminary data.</text>
</comment>
<proteinExistence type="predicted"/>
<evidence type="ECO:0000313" key="2">
    <source>
        <dbReference type="Proteomes" id="UP000536509"/>
    </source>
</evidence>
<feature type="non-terminal residue" evidence="1">
    <location>
        <position position="308"/>
    </location>
</feature>
<accession>A0A7Y3RB56</accession>
<sequence>IAAYSATYEVQATAIVNGEEQPYNGNTATFTTPAAPVITTVSQISNNQCNQTLSAINSYIYASNGPAVVQLYDFEVIREVEGLPTHTQVYTTTAPYFRLTSLSIPVTYGTTYKVRSRYGYNSFGSEIRSSYSTQCTITTPSLPTVQVVGTQCDQTMASINAFVYSTVGLGSANLYEFRVTRIVAPGETTPAVTEETIQRVVPYFRLTMLENLYIGLGKEYSVSVRYRVNTPGTVPGTQFSDWSPIACSVFTPEFPTTGMVDAQCNLVDFTPSMSQYIYSGIVTGATQYRFRLELFDEMSPTPEVPVYS</sequence>
<evidence type="ECO:0000313" key="1">
    <source>
        <dbReference type="EMBL" id="NNT73269.1"/>
    </source>
</evidence>
<keyword evidence="2" id="KW-1185">Reference proteome</keyword>
<dbReference type="AlphaFoldDB" id="A0A7Y3RB56"/>
<reference evidence="1 2" key="1">
    <citation type="submission" date="2020-05" db="EMBL/GenBank/DDBJ databases">
        <title>Draft genome of Flavobacterium sp. IMCC34852.</title>
        <authorList>
            <person name="Song J."/>
            <person name="Cho J.-C."/>
        </authorList>
    </citation>
    <scope>NUCLEOTIDE SEQUENCE [LARGE SCALE GENOMIC DNA]</scope>
    <source>
        <strain evidence="1 2">IMCC34852</strain>
    </source>
</reference>
<name>A0A7Y3RB56_9FLAO</name>
<protein>
    <submittedName>
        <fullName evidence="1">Uncharacterized protein</fullName>
    </submittedName>
</protein>
<organism evidence="1 2">
    <name type="scientific">Flavobacterium rivulicola</name>
    <dbReference type="NCBI Taxonomy" id="2732161"/>
    <lineage>
        <taxon>Bacteria</taxon>
        <taxon>Pseudomonadati</taxon>
        <taxon>Bacteroidota</taxon>
        <taxon>Flavobacteriia</taxon>
        <taxon>Flavobacteriales</taxon>
        <taxon>Flavobacteriaceae</taxon>
        <taxon>Flavobacterium</taxon>
    </lineage>
</organism>
<dbReference type="Proteomes" id="UP000536509">
    <property type="component" value="Unassembled WGS sequence"/>
</dbReference>
<gene>
    <name evidence="1" type="ORF">HKT18_13700</name>
</gene>